<name>A0AAV2FY30_9ROSI</name>
<keyword evidence="3" id="KW-1185">Reference proteome</keyword>
<protein>
    <recommendedName>
        <fullName evidence="4">WPP domain-associated protein</fullName>
    </recommendedName>
</protein>
<dbReference type="EMBL" id="OZ034820">
    <property type="protein sequence ID" value="CAL1402867.1"/>
    <property type="molecule type" value="Genomic_DNA"/>
</dbReference>
<dbReference type="Proteomes" id="UP001497516">
    <property type="component" value="Chromosome 7"/>
</dbReference>
<proteinExistence type="predicted"/>
<gene>
    <name evidence="2" type="ORF">LTRI10_LOCUS42837</name>
</gene>
<feature type="coiled-coil region" evidence="1">
    <location>
        <begin position="628"/>
        <end position="662"/>
    </location>
</feature>
<sequence>MGSQEILDSSEVMDVGVGRCNGGLLQHFSNKVEENDNFDFDILNELDVYSEAIINDRLTVSRVVNDSIIMGIVSAVQQEASDEIAKRDLELARLKETFPPRRLRIDDSEGSGDSAMFEELKTDLYPSTSDASAEFDYSQECLEKLTLDAKEQFKKLKIEIDKVKGSCSMRRISSASESLGLSGILSEKVPDKWDNVDKSLHDFKIAVNSICKRAIDTANQSKSVLFQWQQERDFQQEIEGMVMKNCVCGLQEEFELRLWNKSAESFSYNAANLPEGKIKEISTLRQELDAISRLLTVPENGQLVSHGSLEHRKVSCNHISSTNSLWEANGKQAESIILTPENFDHSQLKHLSRDDLANYYKTEMIKMRRQHESKVQEMTEELFSLKREYLRERSSSSPLKKDKEFEELRRRISGVTSLLDGLIMENDKLPPHGDVGESLECLKHRLESLSLENRQLRGSLADKKKETKFLSSQVSAAAKRLSEASLMEANLRRFINNLRWAAEDARFEASLSDDLYKFLIKEMIGQNESSFEQLELEIDIRKGIYDMICNEAAENYHSISKCQAEDSDLEAIIVQGLSEIIYREAFQEAEMELYELNHKYVNESEVRAALEMKALEIEERLRLNVAEKEILQKQIVALETSNEEKEKLLQEMVDALKTESQRYAVVSDEVEKLKAHASEQQLLLSQSRSEAEVIRGNLGEAFEKIKMYNKESCELRQSLELLGKEKQHALSEFEAKERELANQMGSAVVLIHGLSATVSAFQCRTEEIISKNRFRLENMSSQISALRRKAKRLEQMGFLYKEALKRKSSDLGKAEAEVDLLGDEVDTLLGLLEKIYIALDHYSPILKHYPGIIEILKLVRRELSGEHTKHS</sequence>
<evidence type="ECO:0000256" key="1">
    <source>
        <dbReference type="SAM" id="Coils"/>
    </source>
</evidence>
<dbReference type="PANTHER" id="PTHR33883:SF10">
    <property type="entry name" value="WPP DOMAIN-ASSOCIATED PROTEIN"/>
    <property type="match status" value="1"/>
</dbReference>
<evidence type="ECO:0000313" key="3">
    <source>
        <dbReference type="Proteomes" id="UP001497516"/>
    </source>
</evidence>
<dbReference type="InterPro" id="IPR037490">
    <property type="entry name" value="WAP"/>
</dbReference>
<feature type="coiled-coil region" evidence="1">
    <location>
        <begin position="361"/>
        <end position="388"/>
    </location>
</feature>
<evidence type="ECO:0008006" key="4">
    <source>
        <dbReference type="Google" id="ProtNLM"/>
    </source>
</evidence>
<organism evidence="2 3">
    <name type="scientific">Linum trigynum</name>
    <dbReference type="NCBI Taxonomy" id="586398"/>
    <lineage>
        <taxon>Eukaryota</taxon>
        <taxon>Viridiplantae</taxon>
        <taxon>Streptophyta</taxon>
        <taxon>Embryophyta</taxon>
        <taxon>Tracheophyta</taxon>
        <taxon>Spermatophyta</taxon>
        <taxon>Magnoliopsida</taxon>
        <taxon>eudicotyledons</taxon>
        <taxon>Gunneridae</taxon>
        <taxon>Pentapetalae</taxon>
        <taxon>rosids</taxon>
        <taxon>fabids</taxon>
        <taxon>Malpighiales</taxon>
        <taxon>Linaceae</taxon>
        <taxon>Linum</taxon>
    </lineage>
</organism>
<reference evidence="2 3" key="1">
    <citation type="submission" date="2024-04" db="EMBL/GenBank/DDBJ databases">
        <authorList>
            <person name="Fracassetti M."/>
        </authorList>
    </citation>
    <scope>NUCLEOTIDE SEQUENCE [LARGE SCALE GENOMIC DNA]</scope>
</reference>
<keyword evidence="1" id="KW-0175">Coiled coil</keyword>
<dbReference type="PANTHER" id="PTHR33883">
    <property type="entry name" value="WPP DOMAIN-ASSOCIATED PROTEIN"/>
    <property type="match status" value="1"/>
</dbReference>
<accession>A0AAV2FY30</accession>
<dbReference type="AlphaFoldDB" id="A0AAV2FY30"/>
<evidence type="ECO:0000313" key="2">
    <source>
        <dbReference type="EMBL" id="CAL1402867.1"/>
    </source>
</evidence>
<feature type="coiled-coil region" evidence="1">
    <location>
        <begin position="439"/>
        <end position="466"/>
    </location>
</feature>